<evidence type="ECO:0000313" key="11">
    <source>
        <dbReference type="WormBase" id="F07G11.3"/>
    </source>
</evidence>
<evidence type="ECO:0000256" key="7">
    <source>
        <dbReference type="ARBA" id="ARBA00023136"/>
    </source>
</evidence>
<dbReference type="GO" id="GO:0016757">
    <property type="term" value="F:glycosyltransferase activity"/>
    <property type="evidence" value="ECO:0007669"/>
    <property type="project" value="UniProtKB-UniRule"/>
</dbReference>
<dbReference type="Pfam" id="PF01697">
    <property type="entry name" value="Glyco_transf_92"/>
    <property type="match status" value="1"/>
</dbReference>
<evidence type="ECO:0000256" key="2">
    <source>
        <dbReference type="ARBA" id="ARBA00007647"/>
    </source>
</evidence>
<dbReference type="UCSC" id="F07G11.3">
    <property type="organism name" value="c. elegans"/>
</dbReference>
<comment type="subcellular location">
    <subcellularLocation>
        <location evidence="1">Membrane</location>
        <topology evidence="1">Single-pass membrane protein</topology>
    </subcellularLocation>
</comment>
<evidence type="ECO:0000256" key="8">
    <source>
        <dbReference type="RuleBase" id="RU366017"/>
    </source>
</evidence>
<organism evidence="9 10">
    <name type="scientific">Caenorhabditis elegans</name>
    <dbReference type="NCBI Taxonomy" id="6239"/>
    <lineage>
        <taxon>Eukaryota</taxon>
        <taxon>Metazoa</taxon>
        <taxon>Ecdysozoa</taxon>
        <taxon>Nematoda</taxon>
        <taxon>Chromadorea</taxon>
        <taxon>Rhabditida</taxon>
        <taxon>Rhabditina</taxon>
        <taxon>Rhabditomorpha</taxon>
        <taxon>Rhabditoidea</taxon>
        <taxon>Rhabditidae</taxon>
        <taxon>Peloderinae</taxon>
        <taxon>Caenorhabditis</taxon>
    </lineage>
</organism>
<keyword evidence="4 8" id="KW-0808">Transferase</keyword>
<dbReference type="InterPro" id="IPR052012">
    <property type="entry name" value="GTase_92"/>
</dbReference>
<reference evidence="9 10" key="1">
    <citation type="journal article" date="1998" name="Science">
        <title>Genome sequence of the nematode C. elegans: a platform for investigating biology.</title>
        <authorList>
            <consortium name="The C. elegans sequencing consortium"/>
            <person name="Sulson J.E."/>
            <person name="Waterston R."/>
        </authorList>
    </citation>
    <scope>NUCLEOTIDE SEQUENCE [LARGE SCALE GENOMIC DNA]</scope>
    <source>
        <strain evidence="9 10">Bristol N2</strain>
    </source>
</reference>
<keyword evidence="7 8" id="KW-0472">Membrane</keyword>
<dbReference type="AGR" id="WB:WBGene00017230"/>
<keyword evidence="6 8" id="KW-1133">Transmembrane helix</keyword>
<dbReference type="InParanoid" id="O16232"/>
<sequence length="517" mass="59666">MEAAHTCNNKINFTCRRRTLPTLTACLLILGMIHFTKLPRQPLPPPTINIESPPVRPLKAFISSAYYYPTSKSLGDNAVALLMSINLMPSPYYAPPDFQEIVISATNSTSSVTVKTPHQIVTFNHQCQIKTIFATAQLIPNVEKIEMVSDNGRTEIPFTKPSYESRDVVICVAPLFVSEQWQNFLFAVHIYKKYGAFVNLYLVSSVNTFYNLMKEYEEAGYLRIQPWVSVKFLGVPKNIADTEGQIELRSQAAAQSDCLLQYKESARFISFVDLDDVLIPRLAPTYVEEFQQLFDRNTRISYILYHKENYNAVVPKTGLQFSLKNMFSSLTCKHFRETGKSVVDPLRVNFTSLHFPPQTPKTEKYIVSENVITHLKTIDWVDDIKDPNREEVIEPHFYDNSSTTIISKKDIIDLEDDLQKMMKKLQDTRVFSKLPRIRYYSDLVLKCYNEKYYDLFYNNRKTEITCPGPHFCDFKQHLTIKCMRINATYTAMETLSPVTYYYATDPYFSDTMGCYAN</sequence>
<dbReference type="eggNOG" id="KOG4735">
    <property type="taxonomic scope" value="Eukaryota"/>
</dbReference>
<dbReference type="HOGENOM" id="CLU_028496_1_0_1"/>
<name>O16232_CAEEL</name>
<keyword evidence="3 8" id="KW-0328">Glycosyltransferase</keyword>
<protein>
    <recommendedName>
        <fullName evidence="8">Glycosyltransferase family 92 protein</fullName>
        <ecNumber evidence="8">2.4.1.-</ecNumber>
    </recommendedName>
</protein>
<dbReference type="GO" id="GO:0016020">
    <property type="term" value="C:membrane"/>
    <property type="evidence" value="ECO:0007669"/>
    <property type="project" value="UniProtKB-SubCell"/>
</dbReference>
<evidence type="ECO:0000313" key="9">
    <source>
        <dbReference type="EMBL" id="CCD64331.2"/>
    </source>
</evidence>
<accession>O16232</accession>
<keyword evidence="5 8" id="KW-0812">Transmembrane</keyword>
<dbReference type="InterPro" id="IPR008166">
    <property type="entry name" value="Glyco_transf_92"/>
</dbReference>
<dbReference type="PhylomeDB" id="O16232"/>
<gene>
    <name evidence="9" type="ORF">CELE_F07G11.3</name>
    <name evidence="9 11" type="ORF">F07G11.3</name>
</gene>
<dbReference type="Proteomes" id="UP000001940">
    <property type="component" value="Chromosome V"/>
</dbReference>
<evidence type="ECO:0000256" key="5">
    <source>
        <dbReference type="ARBA" id="ARBA00022692"/>
    </source>
</evidence>
<dbReference type="PANTHER" id="PTHR21645">
    <property type="entry name" value="GLYCOSYLTRANSFERASE FAMILY 92 PROTEIN"/>
    <property type="match status" value="1"/>
</dbReference>
<comment type="similarity">
    <text evidence="2 8">Belongs to the glycosyltransferase 92 family.</text>
</comment>
<dbReference type="FunCoup" id="O16232">
    <property type="interactions" value="13"/>
</dbReference>
<evidence type="ECO:0000256" key="1">
    <source>
        <dbReference type="ARBA" id="ARBA00004167"/>
    </source>
</evidence>
<dbReference type="PANTHER" id="PTHR21645:SF17">
    <property type="entry name" value="GLYCOSYLTRANSFERASE FAMILY 92 PROTEIN-RELATED"/>
    <property type="match status" value="1"/>
</dbReference>
<dbReference type="EC" id="2.4.1.-" evidence="8"/>
<evidence type="ECO:0000256" key="4">
    <source>
        <dbReference type="ARBA" id="ARBA00022679"/>
    </source>
</evidence>
<dbReference type="PIR" id="T03879">
    <property type="entry name" value="T03879"/>
</dbReference>
<feature type="transmembrane region" description="Helical" evidence="8">
    <location>
        <begin position="20"/>
        <end position="36"/>
    </location>
</feature>
<evidence type="ECO:0000313" key="10">
    <source>
        <dbReference type="Proteomes" id="UP000001940"/>
    </source>
</evidence>
<dbReference type="WormBase" id="F07G11.3">
    <property type="protein sequence ID" value="CE52101"/>
    <property type="gene ID" value="WBGene00017230"/>
</dbReference>
<proteinExistence type="inferred from homology"/>
<evidence type="ECO:0000256" key="3">
    <source>
        <dbReference type="ARBA" id="ARBA00022676"/>
    </source>
</evidence>
<evidence type="ECO:0000256" key="6">
    <source>
        <dbReference type="ARBA" id="ARBA00022989"/>
    </source>
</evidence>
<keyword evidence="10" id="KW-1185">Reference proteome</keyword>
<dbReference type="EMBL" id="BX284605">
    <property type="protein sequence ID" value="CCD64331.2"/>
    <property type="molecule type" value="Genomic_DNA"/>
</dbReference>
<dbReference type="PaxDb" id="6239-F07G11.3"/>
<dbReference type="AlphaFoldDB" id="O16232"/>
<dbReference type="OrthoDB" id="5809216at2759"/>